<organism evidence="2 3">
    <name type="scientific">Sulfitobacter sabulilitoris</name>
    <dbReference type="NCBI Taxonomy" id="2562655"/>
    <lineage>
        <taxon>Bacteria</taxon>
        <taxon>Pseudomonadati</taxon>
        <taxon>Pseudomonadota</taxon>
        <taxon>Alphaproteobacteria</taxon>
        <taxon>Rhodobacterales</taxon>
        <taxon>Roseobacteraceae</taxon>
        <taxon>Sulfitobacter</taxon>
    </lineage>
</organism>
<evidence type="ECO:0000313" key="2">
    <source>
        <dbReference type="EMBL" id="TMM52787.1"/>
    </source>
</evidence>
<dbReference type="AlphaFoldDB" id="A0A5S3PFG6"/>
<comment type="caution">
    <text evidence="2">The sequence shown here is derived from an EMBL/GenBank/DDBJ whole genome shotgun (WGS) entry which is preliminary data.</text>
</comment>
<keyword evidence="3" id="KW-1185">Reference proteome</keyword>
<name>A0A5S3PFG6_9RHOB</name>
<reference evidence="2 3" key="1">
    <citation type="submission" date="2019-05" db="EMBL/GenBank/DDBJ databases">
        <title>Sulfitobacter sabulilitoris sp. nov., isolated from a marine sand.</title>
        <authorList>
            <person name="Yoon J.-H."/>
        </authorList>
    </citation>
    <scope>NUCLEOTIDE SEQUENCE [LARGE SCALE GENOMIC DNA]</scope>
    <source>
        <strain evidence="2 3">HSMS-29</strain>
    </source>
</reference>
<accession>A0A5S3PFG6</accession>
<feature type="region of interest" description="Disordered" evidence="1">
    <location>
        <begin position="14"/>
        <end position="35"/>
    </location>
</feature>
<dbReference type="RefSeq" id="WP_138662328.1">
    <property type="nucleotide sequence ID" value="NZ_VANS01000002.1"/>
</dbReference>
<feature type="compositionally biased region" description="Basic and acidic residues" evidence="1">
    <location>
        <begin position="14"/>
        <end position="23"/>
    </location>
</feature>
<evidence type="ECO:0000256" key="1">
    <source>
        <dbReference type="SAM" id="MobiDB-lite"/>
    </source>
</evidence>
<evidence type="ECO:0000313" key="3">
    <source>
        <dbReference type="Proteomes" id="UP000309550"/>
    </source>
</evidence>
<gene>
    <name evidence="2" type="ORF">FDT80_11045</name>
</gene>
<protein>
    <submittedName>
        <fullName evidence="2">Uncharacterized protein</fullName>
    </submittedName>
</protein>
<dbReference type="Proteomes" id="UP000309550">
    <property type="component" value="Unassembled WGS sequence"/>
</dbReference>
<dbReference type="EMBL" id="VANS01000002">
    <property type="protein sequence ID" value="TMM52787.1"/>
    <property type="molecule type" value="Genomic_DNA"/>
</dbReference>
<dbReference type="OrthoDB" id="7709419at2"/>
<proteinExistence type="predicted"/>
<sequence length="61" mass="6669">MIATASPWHWLLRSRADRADTKPPRPRPAPVFIGDAVQPWGDGTMLLAQLRAQSDSSADGQ</sequence>